<evidence type="ECO:0000256" key="2">
    <source>
        <dbReference type="ARBA" id="ARBA00022512"/>
    </source>
</evidence>
<keyword evidence="5" id="KW-1185">Reference proteome</keyword>
<feature type="chain" id="PRO_5017294223" evidence="3">
    <location>
        <begin position="23"/>
        <end position="71"/>
    </location>
</feature>
<dbReference type="Gene3D" id="2.160.20.10">
    <property type="entry name" value="Single-stranded right-handed beta-helix, Pectin lyase-like"/>
    <property type="match status" value="1"/>
</dbReference>
<feature type="non-terminal residue" evidence="4">
    <location>
        <position position="71"/>
    </location>
</feature>
<comment type="caution">
    <text evidence="4">The sequence shown here is derived from an EMBL/GenBank/DDBJ whole genome shotgun (WGS) entry which is preliminary data.</text>
</comment>
<dbReference type="AlphaFoldDB" id="A0A392PID3"/>
<organism evidence="4 5">
    <name type="scientific">Trifolium medium</name>
    <dbReference type="NCBI Taxonomy" id="97028"/>
    <lineage>
        <taxon>Eukaryota</taxon>
        <taxon>Viridiplantae</taxon>
        <taxon>Streptophyta</taxon>
        <taxon>Embryophyta</taxon>
        <taxon>Tracheophyta</taxon>
        <taxon>Spermatophyta</taxon>
        <taxon>Magnoliopsida</taxon>
        <taxon>eudicotyledons</taxon>
        <taxon>Gunneridae</taxon>
        <taxon>Pentapetalae</taxon>
        <taxon>rosids</taxon>
        <taxon>fabids</taxon>
        <taxon>Fabales</taxon>
        <taxon>Fabaceae</taxon>
        <taxon>Papilionoideae</taxon>
        <taxon>50 kb inversion clade</taxon>
        <taxon>NPAAA clade</taxon>
        <taxon>Hologalegina</taxon>
        <taxon>IRL clade</taxon>
        <taxon>Trifolieae</taxon>
        <taxon>Trifolium</taxon>
    </lineage>
</organism>
<evidence type="ECO:0000313" key="5">
    <source>
        <dbReference type="Proteomes" id="UP000265520"/>
    </source>
</evidence>
<name>A0A392PID3_9FABA</name>
<reference evidence="4 5" key="1">
    <citation type="journal article" date="2018" name="Front. Plant Sci.">
        <title>Red Clover (Trifolium pratense) and Zigzag Clover (T. medium) - A Picture of Genomic Similarities and Differences.</title>
        <authorList>
            <person name="Dluhosova J."/>
            <person name="Istvanek J."/>
            <person name="Nedelnik J."/>
            <person name="Repkova J."/>
        </authorList>
    </citation>
    <scope>NUCLEOTIDE SEQUENCE [LARGE SCALE GENOMIC DNA]</scope>
    <source>
        <strain evidence="5">cv. 10/8</strain>
        <tissue evidence="4">Leaf</tissue>
    </source>
</reference>
<evidence type="ECO:0000256" key="3">
    <source>
        <dbReference type="SAM" id="SignalP"/>
    </source>
</evidence>
<comment type="subcellular location">
    <subcellularLocation>
        <location evidence="1">Secreted</location>
        <location evidence="1">Cell wall</location>
    </subcellularLocation>
</comment>
<accession>A0A392PID3</accession>
<evidence type="ECO:0000313" key="4">
    <source>
        <dbReference type="EMBL" id="MCI11552.1"/>
    </source>
</evidence>
<keyword evidence="3" id="KW-0732">Signal</keyword>
<evidence type="ECO:0000256" key="1">
    <source>
        <dbReference type="ARBA" id="ARBA00004191"/>
    </source>
</evidence>
<dbReference type="SUPFAM" id="SSF51126">
    <property type="entry name" value="Pectin lyase-like"/>
    <property type="match status" value="1"/>
</dbReference>
<dbReference type="Proteomes" id="UP000265520">
    <property type="component" value="Unassembled WGS sequence"/>
</dbReference>
<dbReference type="InterPro" id="IPR011050">
    <property type="entry name" value="Pectin_lyase_fold/virulence"/>
</dbReference>
<keyword evidence="2" id="KW-0134">Cell wall</keyword>
<dbReference type="InterPro" id="IPR012334">
    <property type="entry name" value="Pectin_lyas_fold"/>
</dbReference>
<proteinExistence type="predicted"/>
<dbReference type="EMBL" id="LXQA010080595">
    <property type="protein sequence ID" value="MCI11552.1"/>
    <property type="molecule type" value="Genomic_DNA"/>
</dbReference>
<feature type="signal peptide" evidence="3">
    <location>
        <begin position="1"/>
        <end position="22"/>
    </location>
</feature>
<sequence>MAIAKSATILILFFALANYVNAGDISRVRPPVGQDIFGGKNHAKDVLLPGEKIVNVLSFGAKGDGVTDCTQ</sequence>
<protein>
    <submittedName>
        <fullName evidence="4">Polygalacturonase-like</fullName>
    </submittedName>
</protein>
<keyword evidence="2" id="KW-0964">Secreted</keyword>